<comment type="similarity">
    <text evidence="3">Belongs to the peptidase M1 family.</text>
</comment>
<evidence type="ECO:0000256" key="9">
    <source>
        <dbReference type="ARBA" id="ARBA00022801"/>
    </source>
</evidence>
<evidence type="ECO:0000256" key="8">
    <source>
        <dbReference type="ARBA" id="ARBA00022723"/>
    </source>
</evidence>
<evidence type="ECO:0000313" key="14">
    <source>
        <dbReference type="EMBL" id="MDN3686927.1"/>
    </source>
</evidence>
<evidence type="ECO:0000256" key="11">
    <source>
        <dbReference type="ARBA" id="ARBA00023049"/>
    </source>
</evidence>
<sequence>MYFKTDHVLTLLGALLCFLSCKPTSQTLVERVSEEVFSPDTVFQNQNRPSAELIREKEMALQNYKNSATRSFDLLHTELRLAFDYGRQAVLGDALLTLTPYFYPQNVLVLDAKDFEIHKTVLKNEEQEIQLPFTYDQKEMTLFLPHEIGKEDTLQIEISYTAFPENGASETSAAISDSKGLYFINPDSTDSAKPVQIWTQGETEFTSKWYPTIDHPNERQTHDFYLRVPDGYTSLSNGRLLSSEKHENGYRTDHWRMDLPHAPYLSALVVGEFAVIEADTVAGVPLRYFVEPEFEEGAKKVFAHSAEMMRFFSDILDIPFPWQKYDQVVVRDFVSGAMENTTLSIFMEGLQLNEREALDSEWDYIIAHELFHQWFGNYVTTESWANLTLNEGFADYSEYLWMEHKEGRDQADMHHFNALEQYLDEADEKQEPLIRYFYEDSEDMFDSHTYAKGGRVLHMLRRYLGDDVFFQALHNYLKENAFGSVEIHQLRLAFEKVSGMDLNWFFNQWFFNPGHPELAVSWDFSQKDNILLTVEQVQDLSERPLYKIPFTVSVYKEGERIEKDFMLDKASQQFALENGIGTEWVVFDEHHTLLAEKVHQRGKEFLEKQFFTSHSGLARVEALDSLTSLYEGEAMIERAVEKALNDSFAVVRELALQRMLRMADNREFISQWETKILDIVENDSNNAVRSVALEVLAGFDSEKYQSLFYRMVNDSSYQVSGAALVAMMELEGEAERKKEIFERFRAEENIRVLAPLADYLTQTAQVEEATWMDEKLELLSGESLYYFIGYYGDYYASVEGAPDSEAIYRLGELGREHPLNYVRLAAFQSLFGFIDEEGVIELAKSLFTSEKDEMVRRYQEYYLEPYLDEE</sequence>
<dbReference type="InterPro" id="IPR050344">
    <property type="entry name" value="Peptidase_M1_aminopeptidases"/>
</dbReference>
<comment type="catalytic activity">
    <reaction evidence="1">
        <text>Release of an N-terminal amino acid, Xaa-|-Yaa- from a peptide, amide or arylamide. Xaa is preferably Ala, but may be most amino acids including Pro (slow action). When a terminal hydrophobic residue is followed by a prolyl residue, the two may be released as an intact Xaa-Pro dipeptide.</text>
        <dbReference type="EC" id="3.4.11.2"/>
    </reaction>
</comment>
<gene>
    <name evidence="14" type="ORF">QWZ15_03725</name>
</gene>
<dbReference type="InterPro" id="IPR042097">
    <property type="entry name" value="Aminopeptidase_N-like_N_sf"/>
</dbReference>
<dbReference type="SUPFAM" id="SSF63737">
    <property type="entry name" value="Leukotriene A4 hydrolase N-terminal domain"/>
    <property type="match status" value="1"/>
</dbReference>
<proteinExistence type="inferred from homology"/>
<evidence type="ECO:0000256" key="1">
    <source>
        <dbReference type="ARBA" id="ARBA00000098"/>
    </source>
</evidence>
<dbReference type="InterPro" id="IPR027268">
    <property type="entry name" value="Peptidase_M4/M1_CTD_sf"/>
</dbReference>
<keyword evidence="7" id="KW-0645">Protease</keyword>
<dbReference type="CDD" id="cd09603">
    <property type="entry name" value="M1_APN_like"/>
    <property type="match status" value="1"/>
</dbReference>
<evidence type="ECO:0000259" key="12">
    <source>
        <dbReference type="Pfam" id="PF01433"/>
    </source>
</evidence>
<dbReference type="Pfam" id="PF17900">
    <property type="entry name" value="Peptidase_M1_N"/>
    <property type="match status" value="1"/>
</dbReference>
<dbReference type="InterPro" id="IPR045357">
    <property type="entry name" value="Aminopeptidase_N-like_N"/>
</dbReference>
<keyword evidence="10" id="KW-0862">Zinc</keyword>
<dbReference type="EMBL" id="JAUFQS010000004">
    <property type="protein sequence ID" value="MDN3686927.1"/>
    <property type="molecule type" value="Genomic_DNA"/>
</dbReference>
<dbReference type="PANTHER" id="PTHR11533">
    <property type="entry name" value="PROTEASE M1 ZINC METALLOPROTEASE"/>
    <property type="match status" value="1"/>
</dbReference>
<reference evidence="15" key="1">
    <citation type="journal article" date="2019" name="Int. J. Syst. Evol. Microbiol.">
        <title>The Global Catalogue of Microorganisms (GCM) 10K type strain sequencing project: providing services to taxonomists for standard genome sequencing and annotation.</title>
        <authorList>
            <consortium name="The Broad Institute Genomics Platform"/>
            <consortium name="The Broad Institute Genome Sequencing Center for Infectious Disease"/>
            <person name="Wu L."/>
            <person name="Ma J."/>
        </authorList>
    </citation>
    <scope>NUCLEOTIDE SEQUENCE [LARGE SCALE GENOMIC DNA]</scope>
    <source>
        <strain evidence="15">CECT 7706</strain>
    </source>
</reference>
<keyword evidence="11" id="KW-0482">Metalloprotease</keyword>
<keyword evidence="15" id="KW-1185">Reference proteome</keyword>
<dbReference type="RefSeq" id="WP_240459207.1">
    <property type="nucleotide sequence ID" value="NZ_JAUFQS010000004.1"/>
</dbReference>
<dbReference type="Gene3D" id="2.60.40.1730">
    <property type="entry name" value="tricorn interacting facor f3 domain"/>
    <property type="match status" value="1"/>
</dbReference>
<dbReference type="InterPro" id="IPR016024">
    <property type="entry name" value="ARM-type_fold"/>
</dbReference>
<evidence type="ECO:0000256" key="5">
    <source>
        <dbReference type="ARBA" id="ARBA00015611"/>
    </source>
</evidence>
<feature type="domain" description="Peptidase M1 membrane alanine aminopeptidase" evidence="12">
    <location>
        <begin position="304"/>
        <end position="509"/>
    </location>
</feature>
<comment type="cofactor">
    <cofactor evidence="2">
        <name>Zn(2+)</name>
        <dbReference type="ChEBI" id="CHEBI:29105"/>
    </cofactor>
</comment>
<evidence type="ECO:0000256" key="10">
    <source>
        <dbReference type="ARBA" id="ARBA00022833"/>
    </source>
</evidence>
<protein>
    <recommendedName>
        <fullName evidence="5">Aminopeptidase N</fullName>
        <ecNumber evidence="4">3.4.11.2</ecNumber>
    </recommendedName>
</protein>
<dbReference type="PANTHER" id="PTHR11533:SF174">
    <property type="entry name" value="PUROMYCIN-SENSITIVE AMINOPEPTIDASE-RELATED"/>
    <property type="match status" value="1"/>
</dbReference>
<feature type="domain" description="Aminopeptidase N-like N-terminal" evidence="13">
    <location>
        <begin position="76"/>
        <end position="265"/>
    </location>
</feature>
<evidence type="ECO:0000256" key="7">
    <source>
        <dbReference type="ARBA" id="ARBA00022670"/>
    </source>
</evidence>
<dbReference type="InterPro" id="IPR014782">
    <property type="entry name" value="Peptidase_M1_dom"/>
</dbReference>
<evidence type="ECO:0000256" key="3">
    <source>
        <dbReference type="ARBA" id="ARBA00010136"/>
    </source>
</evidence>
<keyword evidence="6" id="KW-0031">Aminopeptidase</keyword>
<keyword evidence="8" id="KW-0479">Metal-binding</keyword>
<evidence type="ECO:0000259" key="13">
    <source>
        <dbReference type="Pfam" id="PF17900"/>
    </source>
</evidence>
<dbReference type="SUPFAM" id="SSF48371">
    <property type="entry name" value="ARM repeat"/>
    <property type="match status" value="1"/>
</dbReference>
<dbReference type="Gene3D" id="1.25.10.10">
    <property type="entry name" value="Leucine-rich Repeat Variant"/>
    <property type="match status" value="1"/>
</dbReference>
<evidence type="ECO:0000256" key="2">
    <source>
        <dbReference type="ARBA" id="ARBA00001947"/>
    </source>
</evidence>
<dbReference type="Pfam" id="PF01433">
    <property type="entry name" value="Peptidase_M1"/>
    <property type="match status" value="1"/>
</dbReference>
<evidence type="ECO:0000313" key="15">
    <source>
        <dbReference type="Proteomes" id="UP001236663"/>
    </source>
</evidence>
<dbReference type="InterPro" id="IPR001930">
    <property type="entry name" value="Peptidase_M1"/>
</dbReference>
<dbReference type="InterPro" id="IPR011989">
    <property type="entry name" value="ARM-like"/>
</dbReference>
<dbReference type="PRINTS" id="PR00756">
    <property type="entry name" value="ALADIPTASE"/>
</dbReference>
<accession>A0ABT8C3H7</accession>
<dbReference type="EC" id="3.4.11.2" evidence="4"/>
<comment type="caution">
    <text evidence="14">The sequence shown here is derived from an EMBL/GenBank/DDBJ whole genome shotgun (WGS) entry which is preliminary data.</text>
</comment>
<dbReference type="SUPFAM" id="SSF55486">
    <property type="entry name" value="Metalloproteases ('zincins'), catalytic domain"/>
    <property type="match status" value="1"/>
</dbReference>
<name>A0ABT8C3H7_9BACT</name>
<evidence type="ECO:0000256" key="6">
    <source>
        <dbReference type="ARBA" id="ARBA00022438"/>
    </source>
</evidence>
<dbReference type="Gene3D" id="1.10.390.10">
    <property type="entry name" value="Neutral Protease Domain 2"/>
    <property type="match status" value="1"/>
</dbReference>
<keyword evidence="9" id="KW-0378">Hydrolase</keyword>
<organism evidence="14 15">
    <name type="scientific">Cyclobacterium jeungdonense</name>
    <dbReference type="NCBI Taxonomy" id="708087"/>
    <lineage>
        <taxon>Bacteria</taxon>
        <taxon>Pseudomonadati</taxon>
        <taxon>Bacteroidota</taxon>
        <taxon>Cytophagia</taxon>
        <taxon>Cytophagales</taxon>
        <taxon>Cyclobacteriaceae</taxon>
        <taxon>Cyclobacterium</taxon>
    </lineage>
</organism>
<dbReference type="Proteomes" id="UP001236663">
    <property type="component" value="Unassembled WGS sequence"/>
</dbReference>
<evidence type="ECO:0000256" key="4">
    <source>
        <dbReference type="ARBA" id="ARBA00012564"/>
    </source>
</evidence>